<sequence>MVESPRIATVQHVALATAADALLPILSAISFPRGITDPCYSQTKDSTLSRVAFRSGAKYVMWQGKPPIHPSRTDPSVVSAGSSWLSVRAGLLPIVVEETCEDADLAVMLADRECHWEGSESEDSTR</sequence>
<protein>
    <submittedName>
        <fullName evidence="1">Uncharacterized protein</fullName>
    </submittedName>
</protein>
<proteinExistence type="predicted"/>
<comment type="caution">
    <text evidence="1">The sequence shown here is derived from an EMBL/GenBank/DDBJ whole genome shotgun (WGS) entry which is preliminary data.</text>
</comment>
<organism evidence="1 2">
    <name type="scientific">Aspergillus oryzae</name>
    <name type="common">Yellow koji mold</name>
    <dbReference type="NCBI Taxonomy" id="5062"/>
    <lineage>
        <taxon>Eukaryota</taxon>
        <taxon>Fungi</taxon>
        <taxon>Dikarya</taxon>
        <taxon>Ascomycota</taxon>
        <taxon>Pezizomycotina</taxon>
        <taxon>Eurotiomycetes</taxon>
        <taxon>Eurotiomycetidae</taxon>
        <taxon>Eurotiales</taxon>
        <taxon>Aspergillaceae</taxon>
        <taxon>Aspergillus</taxon>
        <taxon>Aspergillus subgen. Circumdati</taxon>
    </lineage>
</organism>
<evidence type="ECO:0000313" key="2">
    <source>
        <dbReference type="Proteomes" id="UP000190312"/>
    </source>
</evidence>
<reference evidence="1 2" key="1">
    <citation type="submission" date="2016-10" db="EMBL/GenBank/DDBJ databases">
        <title>Genome sequencing of Aspergillus oryzae BCC7051.</title>
        <authorList>
            <person name="Thammarongtham C."/>
            <person name="Vorapreeda T."/>
            <person name="Nookaew I."/>
            <person name="Srisuk T."/>
            <person name="Land M."/>
            <person name="Jeennor S."/>
            <person name="Laoteng K."/>
        </authorList>
    </citation>
    <scope>NUCLEOTIDE SEQUENCE [LARGE SCALE GENOMIC DNA]</scope>
    <source>
        <strain evidence="1 2">BCC7051</strain>
    </source>
</reference>
<name>A0A1S9DBB8_ASPOZ</name>
<dbReference type="EMBL" id="MKZY01000008">
    <property type="protein sequence ID" value="OOO06154.1"/>
    <property type="molecule type" value="Genomic_DNA"/>
</dbReference>
<dbReference type="Proteomes" id="UP000190312">
    <property type="component" value="Unassembled WGS sequence"/>
</dbReference>
<gene>
    <name evidence="1" type="ORF">OAory_01018150</name>
</gene>
<dbReference type="AlphaFoldDB" id="A0A1S9DBB8"/>
<evidence type="ECO:0000313" key="1">
    <source>
        <dbReference type="EMBL" id="OOO06154.1"/>
    </source>
</evidence>
<accession>A0A1S9DBB8</accession>